<dbReference type="InterPro" id="IPR036034">
    <property type="entry name" value="PDZ_sf"/>
</dbReference>
<dbReference type="KEGG" id="agl:PYTT_1088"/>
<dbReference type="InterPro" id="IPR041517">
    <property type="entry name" value="DEGP_PDZ"/>
</dbReference>
<dbReference type="PROSITE" id="PS50106">
    <property type="entry name" value="PDZ"/>
    <property type="match status" value="1"/>
</dbReference>
<protein>
    <submittedName>
        <fullName evidence="6">Peptidase s1 pa clan</fullName>
    </submittedName>
</protein>
<evidence type="ECO:0000256" key="4">
    <source>
        <dbReference type="SAM" id="MobiDB-lite"/>
    </source>
</evidence>
<keyword evidence="2" id="KW-0378">Hydrolase</keyword>
<evidence type="ECO:0000259" key="5">
    <source>
        <dbReference type="PROSITE" id="PS50106"/>
    </source>
</evidence>
<dbReference type="GO" id="GO:0006508">
    <property type="term" value="P:proteolysis"/>
    <property type="evidence" value="ECO:0007669"/>
    <property type="project" value="UniProtKB-KW"/>
</dbReference>
<dbReference type="Pfam" id="PF17815">
    <property type="entry name" value="PDZ_3"/>
    <property type="match status" value="1"/>
</dbReference>
<evidence type="ECO:0000313" key="6">
    <source>
        <dbReference type="EMBL" id="SEH83389.1"/>
    </source>
</evidence>
<dbReference type="InterPro" id="IPR009003">
    <property type="entry name" value="Peptidase_S1_PA"/>
</dbReference>
<dbReference type="GO" id="GO:0004252">
    <property type="term" value="F:serine-type endopeptidase activity"/>
    <property type="evidence" value="ECO:0007669"/>
    <property type="project" value="TreeGrafter"/>
</dbReference>
<sequence length="524" mass="56186">MYKFSLLSLVTVSFLVACKPTPRTAGRGDAQKQEAAAAVEEPKAPAEAPKPMPSPLDSLLSVSVTQQSYNQVMPWNKSDASTSSSCGVYLGDGKVLTVAGSLKDATLIELVLPDTSRSVTAKVEKVDYDANLALLTLMNESDKDFWDSRVALPLGKPLSLNEPVDVWSYTRSGLALVNSGRAESAAASGAGLPQVNIKMAQNLSDAKGGMPVVVDRRLAGIATGYTAGSQLLTALDEEVISRFLAQPAKGYPGIAVHGIQSVNLIDPVFRRYLKLDEKGGGVYVSKVQKGSAAEQAGIKEGDVIESVDGLAVDARGLVNHPRLGPLSWSAVFRGRGNVGESMKMGLRRDGHPVAVDVPLNRDAIDKDLLPDEESGTAPEYIIHGGLVFQECTRPYLSALQRAGGNMMPIPFLKIDQEKERYMKEGRRRLVVLSLVIPTPATLGYDRYRFCVVDAINGKPVKDLHDAAKLLDEKTPDGITTLSINKAPYKVYISQEAVKSANAAVKRGAIPVLRRLNEEAPVAAK</sequence>
<dbReference type="Gene3D" id="3.20.190.20">
    <property type="match status" value="1"/>
</dbReference>
<keyword evidence="3" id="KW-0720">Serine protease</keyword>
<dbReference type="Gene3D" id="2.30.42.10">
    <property type="match status" value="1"/>
</dbReference>
<feature type="domain" description="PDZ" evidence="5">
    <location>
        <begin position="241"/>
        <end position="312"/>
    </location>
</feature>
<organism evidence="6 7">
    <name type="scientific">Akkermansia glycaniphila</name>
    <dbReference type="NCBI Taxonomy" id="1679444"/>
    <lineage>
        <taxon>Bacteria</taxon>
        <taxon>Pseudomonadati</taxon>
        <taxon>Verrucomicrobiota</taxon>
        <taxon>Verrucomicrobiia</taxon>
        <taxon>Verrucomicrobiales</taxon>
        <taxon>Akkermansiaceae</taxon>
        <taxon>Akkermansia</taxon>
    </lineage>
</organism>
<accession>A0A1C7PD55</accession>
<dbReference type="PANTHER" id="PTHR45980">
    <property type="match status" value="1"/>
</dbReference>
<dbReference type="AlphaFoldDB" id="A0A1C7PD55"/>
<dbReference type="PROSITE" id="PS51257">
    <property type="entry name" value="PROKAR_LIPOPROTEIN"/>
    <property type="match status" value="1"/>
</dbReference>
<name>A0A1C7PD55_9BACT</name>
<dbReference type="InterPro" id="IPR046449">
    <property type="entry name" value="DEGP_PDZ_sf"/>
</dbReference>
<feature type="region of interest" description="Disordered" evidence="4">
    <location>
        <begin position="23"/>
        <end position="55"/>
    </location>
</feature>
<evidence type="ECO:0000256" key="3">
    <source>
        <dbReference type="ARBA" id="ARBA00022825"/>
    </source>
</evidence>
<dbReference type="PANTHER" id="PTHR45980:SF9">
    <property type="entry name" value="PROTEASE DO-LIKE 10, MITOCHONDRIAL-RELATED"/>
    <property type="match status" value="1"/>
</dbReference>
<evidence type="ECO:0000313" key="7">
    <source>
        <dbReference type="Proteomes" id="UP000176204"/>
    </source>
</evidence>
<evidence type="ECO:0000256" key="2">
    <source>
        <dbReference type="ARBA" id="ARBA00022801"/>
    </source>
</evidence>
<reference evidence="7" key="1">
    <citation type="submission" date="2016-09" db="EMBL/GenBank/DDBJ databases">
        <authorList>
            <person name="Koehorst J."/>
        </authorList>
    </citation>
    <scope>NUCLEOTIDE SEQUENCE [LARGE SCALE GENOMIC DNA]</scope>
</reference>
<dbReference type="Proteomes" id="UP000176204">
    <property type="component" value="Chromosome I"/>
</dbReference>
<keyword evidence="1" id="KW-0645">Protease</keyword>
<feature type="compositionally biased region" description="Low complexity" evidence="4">
    <location>
        <begin position="33"/>
        <end position="47"/>
    </location>
</feature>
<dbReference type="RefSeq" id="WP_067774030.1">
    <property type="nucleotide sequence ID" value="NZ_LIGX01000017.1"/>
</dbReference>
<dbReference type="Pfam" id="PF17820">
    <property type="entry name" value="PDZ_6"/>
    <property type="match status" value="1"/>
</dbReference>
<evidence type="ECO:0000256" key="1">
    <source>
        <dbReference type="ARBA" id="ARBA00022670"/>
    </source>
</evidence>
<dbReference type="SMART" id="SM00228">
    <property type="entry name" value="PDZ"/>
    <property type="match status" value="1"/>
</dbReference>
<dbReference type="OrthoDB" id="183161at2"/>
<dbReference type="InterPro" id="IPR041489">
    <property type="entry name" value="PDZ_6"/>
</dbReference>
<keyword evidence="7" id="KW-1185">Reference proteome</keyword>
<gene>
    <name evidence="6" type="ORF">PYTT_1088</name>
</gene>
<dbReference type="EMBL" id="LT629973">
    <property type="protein sequence ID" value="SEH83389.1"/>
    <property type="molecule type" value="Genomic_DNA"/>
</dbReference>
<proteinExistence type="predicted"/>
<dbReference type="STRING" id="1679444.PYTT_1088"/>
<dbReference type="InterPro" id="IPR001478">
    <property type="entry name" value="PDZ"/>
</dbReference>
<dbReference type="SUPFAM" id="SSF50156">
    <property type="entry name" value="PDZ domain-like"/>
    <property type="match status" value="1"/>
</dbReference>
<dbReference type="SUPFAM" id="SSF50494">
    <property type="entry name" value="Trypsin-like serine proteases"/>
    <property type="match status" value="1"/>
</dbReference>